<organism evidence="2 3">
    <name type="scientific">Polarella glacialis</name>
    <name type="common">Dinoflagellate</name>
    <dbReference type="NCBI Taxonomy" id="89957"/>
    <lineage>
        <taxon>Eukaryota</taxon>
        <taxon>Sar</taxon>
        <taxon>Alveolata</taxon>
        <taxon>Dinophyceae</taxon>
        <taxon>Suessiales</taxon>
        <taxon>Suessiaceae</taxon>
        <taxon>Polarella</taxon>
    </lineage>
</organism>
<gene>
    <name evidence="2" type="ORF">PGLA2088_LOCUS44588</name>
</gene>
<evidence type="ECO:0000256" key="1">
    <source>
        <dbReference type="SAM" id="MobiDB-lite"/>
    </source>
</evidence>
<name>A0A813LG19_POLGL</name>
<dbReference type="AlphaFoldDB" id="A0A813LG19"/>
<sequence length="180" mass="19317">MKLSFYALGFPECIKGVWSSLELARCEEAPCMDIPEVPHALDIAACVNTPSGEGCPIQCEATTTTTTTTTTATDTATATKQNNNNNNYNNNNNNSNNTNKNNKEGYAAATELRCFQGVWLPVACVAHCAAPPEAHPPRLTWPNNMKQQQQQSFDLASSFPGHCVCVCVCSPSISLLGNAC</sequence>
<reference evidence="2" key="1">
    <citation type="submission" date="2021-02" db="EMBL/GenBank/DDBJ databases">
        <authorList>
            <person name="Dougan E. K."/>
            <person name="Rhodes N."/>
            <person name="Thang M."/>
            <person name="Chan C."/>
        </authorList>
    </citation>
    <scope>NUCLEOTIDE SEQUENCE</scope>
</reference>
<accession>A0A813LG19</accession>
<evidence type="ECO:0000313" key="2">
    <source>
        <dbReference type="EMBL" id="CAE8726752.1"/>
    </source>
</evidence>
<proteinExistence type="predicted"/>
<dbReference type="EMBL" id="CAJNNW010035275">
    <property type="protein sequence ID" value="CAE8726752.1"/>
    <property type="molecule type" value="Genomic_DNA"/>
</dbReference>
<comment type="caution">
    <text evidence="2">The sequence shown here is derived from an EMBL/GenBank/DDBJ whole genome shotgun (WGS) entry which is preliminary data.</text>
</comment>
<feature type="region of interest" description="Disordered" evidence="1">
    <location>
        <begin position="75"/>
        <end position="102"/>
    </location>
</feature>
<protein>
    <submittedName>
        <fullName evidence="2">Uncharacterized protein</fullName>
    </submittedName>
</protein>
<dbReference type="Proteomes" id="UP000626109">
    <property type="component" value="Unassembled WGS sequence"/>
</dbReference>
<evidence type="ECO:0000313" key="3">
    <source>
        <dbReference type="Proteomes" id="UP000626109"/>
    </source>
</evidence>
<feature type="compositionally biased region" description="Low complexity" evidence="1">
    <location>
        <begin position="75"/>
        <end position="100"/>
    </location>
</feature>